<dbReference type="EMBL" id="JANJZL010000010">
    <property type="protein sequence ID" value="MCR2045009.1"/>
    <property type="molecule type" value="Genomic_DNA"/>
</dbReference>
<dbReference type="SUPFAM" id="SSF47781">
    <property type="entry name" value="RuvA domain 2-like"/>
    <property type="match status" value="1"/>
</dbReference>
<organism evidence="9 10">
    <name type="scientific">Anaerosalibacter massiliensis</name>
    <dbReference type="NCBI Taxonomy" id="1347392"/>
    <lineage>
        <taxon>Bacteria</taxon>
        <taxon>Bacillati</taxon>
        <taxon>Bacillota</taxon>
        <taxon>Tissierellia</taxon>
        <taxon>Tissierellales</taxon>
        <taxon>Sporanaerobacteraceae</taxon>
        <taxon>Anaerosalibacter</taxon>
    </lineage>
</organism>
<dbReference type="RefSeq" id="WP_246119194.1">
    <property type="nucleotide sequence ID" value="NZ_CABKTM010000030.1"/>
</dbReference>
<accession>A0A9X2MJR0</accession>
<dbReference type="InterPro" id="IPR046778">
    <property type="entry name" value="UPF0758_N"/>
</dbReference>
<dbReference type="CDD" id="cd08071">
    <property type="entry name" value="MPN_DUF2466"/>
    <property type="match status" value="1"/>
</dbReference>
<comment type="caution">
    <text evidence="9">The sequence shown here is derived from an EMBL/GenBank/DDBJ whole genome shotgun (WGS) entry which is preliminary data.</text>
</comment>
<protein>
    <submittedName>
        <fullName evidence="9">DNA repair protein RadC</fullName>
    </submittedName>
</protein>
<reference evidence="9" key="1">
    <citation type="submission" date="2022-07" db="EMBL/GenBank/DDBJ databases">
        <title>Enhanced cultured diversity of the mouse gut microbiota enables custom-made synthetic communities.</title>
        <authorList>
            <person name="Afrizal A."/>
        </authorList>
    </citation>
    <scope>NUCLEOTIDE SEQUENCE</scope>
    <source>
        <strain evidence="9">DSM 29482</strain>
    </source>
</reference>
<dbReference type="Pfam" id="PF20582">
    <property type="entry name" value="UPF0758_N"/>
    <property type="match status" value="1"/>
</dbReference>
<dbReference type="PROSITE" id="PS50249">
    <property type="entry name" value="MPN"/>
    <property type="match status" value="1"/>
</dbReference>
<dbReference type="AlphaFoldDB" id="A0A9X2MJR0"/>
<evidence type="ECO:0000256" key="7">
    <source>
        <dbReference type="RuleBase" id="RU003797"/>
    </source>
</evidence>
<evidence type="ECO:0000256" key="1">
    <source>
        <dbReference type="ARBA" id="ARBA00010243"/>
    </source>
</evidence>
<dbReference type="GO" id="GO:0008237">
    <property type="term" value="F:metallopeptidase activity"/>
    <property type="evidence" value="ECO:0007669"/>
    <property type="project" value="UniProtKB-KW"/>
</dbReference>
<dbReference type="NCBIfam" id="NF000642">
    <property type="entry name" value="PRK00024.1"/>
    <property type="match status" value="1"/>
</dbReference>
<keyword evidence="2" id="KW-0645">Protease</keyword>
<dbReference type="PANTHER" id="PTHR30471:SF3">
    <property type="entry name" value="UPF0758 PROTEIN YEES-RELATED"/>
    <property type="match status" value="1"/>
</dbReference>
<dbReference type="GO" id="GO:0046872">
    <property type="term" value="F:metal ion binding"/>
    <property type="evidence" value="ECO:0007669"/>
    <property type="project" value="UniProtKB-KW"/>
</dbReference>
<dbReference type="InterPro" id="IPR025657">
    <property type="entry name" value="RadC_JAB"/>
</dbReference>
<dbReference type="InterPro" id="IPR001405">
    <property type="entry name" value="UPF0758"/>
</dbReference>
<evidence type="ECO:0000256" key="3">
    <source>
        <dbReference type="ARBA" id="ARBA00022723"/>
    </source>
</evidence>
<keyword evidence="3" id="KW-0479">Metal-binding</keyword>
<keyword evidence="6" id="KW-0482">Metalloprotease</keyword>
<dbReference type="InterPro" id="IPR020891">
    <property type="entry name" value="UPF0758_CS"/>
</dbReference>
<comment type="similarity">
    <text evidence="1 7">Belongs to the UPF0758 family.</text>
</comment>
<dbReference type="GO" id="GO:0006508">
    <property type="term" value="P:proteolysis"/>
    <property type="evidence" value="ECO:0007669"/>
    <property type="project" value="UniProtKB-KW"/>
</dbReference>
<sequence>MGNDLKENRDYTIKDMPLSERPREKLYKYGVKSLSNAELVAVIIRTGSRSDTAIDLAQRLISMDKRGIGYLSDASFEELISVKGIGKCKAAQIIAAIELGKRIGAQSGEDKVKVTSPVDIVDLIMEEMRYFKKEHFRIAILDTKNHIITVEDISIGNLNSSIVHPREVYNIAIKRSANSIILIHNHPSGDPTPSREDIQITNRLIETGNIVGIKVLDHIIIGDNRYLSFRERNII</sequence>
<evidence type="ECO:0000256" key="6">
    <source>
        <dbReference type="ARBA" id="ARBA00023049"/>
    </source>
</evidence>
<evidence type="ECO:0000256" key="2">
    <source>
        <dbReference type="ARBA" id="ARBA00022670"/>
    </source>
</evidence>
<gene>
    <name evidence="9" type="primary">radC</name>
    <name evidence="9" type="ORF">NSA23_12935</name>
</gene>
<keyword evidence="5" id="KW-0862">Zinc</keyword>
<dbReference type="SUPFAM" id="SSF102712">
    <property type="entry name" value="JAB1/MPN domain"/>
    <property type="match status" value="1"/>
</dbReference>
<feature type="domain" description="MPN" evidence="8">
    <location>
        <begin position="113"/>
        <end position="235"/>
    </location>
</feature>
<keyword evidence="10" id="KW-1185">Reference proteome</keyword>
<evidence type="ECO:0000313" key="10">
    <source>
        <dbReference type="Proteomes" id="UP001142078"/>
    </source>
</evidence>
<dbReference type="PROSITE" id="PS01302">
    <property type="entry name" value="UPF0758"/>
    <property type="match status" value="1"/>
</dbReference>
<evidence type="ECO:0000256" key="4">
    <source>
        <dbReference type="ARBA" id="ARBA00022801"/>
    </source>
</evidence>
<dbReference type="Pfam" id="PF04002">
    <property type="entry name" value="RadC"/>
    <property type="match status" value="1"/>
</dbReference>
<proteinExistence type="inferred from homology"/>
<dbReference type="PANTHER" id="PTHR30471">
    <property type="entry name" value="DNA REPAIR PROTEIN RADC"/>
    <property type="match status" value="1"/>
</dbReference>
<dbReference type="Gene3D" id="3.40.140.10">
    <property type="entry name" value="Cytidine Deaminase, domain 2"/>
    <property type="match status" value="1"/>
</dbReference>
<evidence type="ECO:0000313" key="9">
    <source>
        <dbReference type="EMBL" id="MCR2045009.1"/>
    </source>
</evidence>
<dbReference type="NCBIfam" id="TIGR00608">
    <property type="entry name" value="radc"/>
    <property type="match status" value="1"/>
</dbReference>
<keyword evidence="4" id="KW-0378">Hydrolase</keyword>
<dbReference type="InterPro" id="IPR037518">
    <property type="entry name" value="MPN"/>
</dbReference>
<evidence type="ECO:0000259" key="8">
    <source>
        <dbReference type="PROSITE" id="PS50249"/>
    </source>
</evidence>
<dbReference type="Proteomes" id="UP001142078">
    <property type="component" value="Unassembled WGS sequence"/>
</dbReference>
<dbReference type="InterPro" id="IPR010994">
    <property type="entry name" value="RuvA_2-like"/>
</dbReference>
<evidence type="ECO:0000256" key="5">
    <source>
        <dbReference type="ARBA" id="ARBA00022833"/>
    </source>
</evidence>
<name>A0A9X2MJR0_9FIRM</name>